<dbReference type="Pfam" id="PF13589">
    <property type="entry name" value="HATPase_c_3"/>
    <property type="match status" value="1"/>
</dbReference>
<evidence type="ECO:0000256" key="7">
    <source>
        <dbReference type="SAM" id="MobiDB-lite"/>
    </source>
</evidence>
<dbReference type="Gene3D" id="1.20.120.790">
    <property type="entry name" value="Heat shock protein 90, C-terminal domain"/>
    <property type="match status" value="1"/>
</dbReference>
<dbReference type="NCBIfam" id="NF003555">
    <property type="entry name" value="PRK05218.1"/>
    <property type="match status" value="1"/>
</dbReference>
<feature type="binding site" evidence="6">
    <location>
        <begin position="121"/>
        <end position="126"/>
    </location>
    <ligand>
        <name>ATP</name>
        <dbReference type="ChEBI" id="CHEBI:30616"/>
    </ligand>
</feature>
<dbReference type="OrthoDB" id="421226at2759"/>
<sequence length="620" mass="70490">MASESETFAFQAEINQLLSLIINTFYSNKEIFLRELISNASDALDKIRFESLTDKSKLDAQPELFIHIVPDKSSNTLSIVDSGIGMTKSDLVNNLGTIAGSGTKEFMEALAAGADVSMIGQFGVGFYSAYLVAERVVVTTKHNDDEQYVWESQAGGSFTVTRDTSGENLGRGTKITLFLKEDQLEYLEERRLKDLIKKHSEFISYPISLWTEKTTEKEISDDEDDEEKKDAEEGKVEDVDEDKEEKEKKKKKIKEVSHEWSQVNKQKPIWMRKPEEISKEEYAAFYKSLTNDWEEHLAVKHFSVEGAPFDLFDTRKKLNNIKLYVRRVFIMDNCEELIPEYLSFIKGIVDSEDLPLNISRETLQQNKILKVIRKNLDEGGQTDIYYITGESKKSCRKFSLPREAEEKGYEVLFMIDAIDEYAVGQLKEFEGKKLVSATKEGLKLDESEDEKKKKESLKEKFEGLCKVIKDVLGDKVEKVVASDRVVDSPCCLVTGEYGWTANMERIMKAQALRDSSMSSYMSSKKTMEINPENPIMEELRKRADADKNDKSVKDLVLLLFETALLTSGFSLDDPNTFGNRIHRMLKLGLSIDEDEASGEGDTEMPPLDDDAEGSKMEEVD</sequence>
<dbReference type="FunFam" id="3.30.565.10:FF:000012">
    <property type="entry name" value="Heat shock cognate protein"/>
    <property type="match status" value="1"/>
</dbReference>
<feature type="region of interest" description="Disordered" evidence="7">
    <location>
        <begin position="215"/>
        <end position="251"/>
    </location>
</feature>
<dbReference type="FunFam" id="1.20.120.790:FF:000001">
    <property type="entry name" value="Heat shock protein 90 alpha"/>
    <property type="match status" value="1"/>
</dbReference>
<feature type="domain" description="Histidine kinase/HSP90-like ATPase" evidence="8">
    <location>
        <begin position="28"/>
        <end position="183"/>
    </location>
</feature>
<feature type="binding site" evidence="6">
    <location>
        <position position="86"/>
    </location>
    <ligand>
        <name>ATP</name>
        <dbReference type="ChEBI" id="CHEBI:30616"/>
    </ligand>
</feature>
<dbReference type="Gene3D" id="3.30.230.80">
    <property type="match status" value="1"/>
</dbReference>
<dbReference type="Pfam" id="PF00183">
    <property type="entry name" value="HSP90"/>
    <property type="match status" value="2"/>
</dbReference>
<dbReference type="SMART" id="SM00387">
    <property type="entry name" value="HATPase_c"/>
    <property type="match status" value="1"/>
</dbReference>
<feature type="binding site" evidence="6">
    <location>
        <position position="35"/>
    </location>
    <ligand>
        <name>ATP</name>
        <dbReference type="ChEBI" id="CHEBI:30616"/>
    </ligand>
</feature>
<dbReference type="InterPro" id="IPR037196">
    <property type="entry name" value="HSP90_C"/>
</dbReference>
<feature type="binding site" evidence="6">
    <location>
        <begin position="101"/>
        <end position="102"/>
    </location>
    <ligand>
        <name>ATP</name>
        <dbReference type="ChEBI" id="CHEBI:30616"/>
    </ligand>
</feature>
<dbReference type="Proteomes" id="UP000636800">
    <property type="component" value="Unassembled WGS sequence"/>
</dbReference>
<proteinExistence type="inferred from homology"/>
<feature type="binding site" evidence="6">
    <location>
        <position position="39"/>
    </location>
    <ligand>
        <name>ATP</name>
        <dbReference type="ChEBI" id="CHEBI:30616"/>
    </ligand>
</feature>
<comment type="similarity">
    <text evidence="1">Belongs to the heat shock protein 90 family.</text>
</comment>
<dbReference type="PIRSF" id="PIRSF002583">
    <property type="entry name" value="Hsp90"/>
    <property type="match status" value="1"/>
</dbReference>
<keyword evidence="4" id="KW-0346">Stress response</keyword>
<dbReference type="InterPro" id="IPR003594">
    <property type="entry name" value="HATPase_dom"/>
</dbReference>
<dbReference type="SUPFAM" id="SSF55874">
    <property type="entry name" value="ATPase domain of HSP90 chaperone/DNA topoisomerase II/histidine kinase"/>
    <property type="match status" value="1"/>
</dbReference>
<dbReference type="PRINTS" id="PR00775">
    <property type="entry name" value="HEATSHOCK90"/>
</dbReference>
<feature type="compositionally biased region" description="Basic and acidic residues" evidence="7">
    <location>
        <begin position="228"/>
        <end position="237"/>
    </location>
</feature>
<dbReference type="HAMAP" id="MF_00505">
    <property type="entry name" value="HSP90"/>
    <property type="match status" value="1"/>
</dbReference>
<keyword evidence="10" id="KW-1185">Reference proteome</keyword>
<dbReference type="AlphaFoldDB" id="A0A835Q4X5"/>
<evidence type="ECO:0000256" key="2">
    <source>
        <dbReference type="ARBA" id="ARBA00022741"/>
    </source>
</evidence>
<dbReference type="InterPro" id="IPR019805">
    <property type="entry name" value="Heat_shock_protein_90_CS"/>
</dbReference>
<evidence type="ECO:0000313" key="10">
    <source>
        <dbReference type="Proteomes" id="UP000636800"/>
    </source>
</evidence>
<dbReference type="GO" id="GO:0140662">
    <property type="term" value="F:ATP-dependent protein folding chaperone"/>
    <property type="evidence" value="ECO:0007669"/>
    <property type="project" value="InterPro"/>
</dbReference>
<dbReference type="InterPro" id="IPR020575">
    <property type="entry name" value="Hsp90_N"/>
</dbReference>
<feature type="region of interest" description="Disordered" evidence="7">
    <location>
        <begin position="592"/>
        <end position="620"/>
    </location>
</feature>
<feature type="compositionally biased region" description="Acidic residues" evidence="7">
    <location>
        <begin position="592"/>
        <end position="611"/>
    </location>
</feature>
<dbReference type="EMBL" id="JADCNL010000009">
    <property type="protein sequence ID" value="KAG0466400.1"/>
    <property type="molecule type" value="Genomic_DNA"/>
</dbReference>
<dbReference type="InterPro" id="IPR020568">
    <property type="entry name" value="Ribosomal_Su5_D2-typ_SF"/>
</dbReference>
<keyword evidence="3 6" id="KW-0067">ATP-binding</keyword>
<dbReference type="InterPro" id="IPR001404">
    <property type="entry name" value="Hsp90_fam"/>
</dbReference>
<dbReference type="Gene3D" id="3.30.565.10">
    <property type="entry name" value="Histidine kinase-like ATPase, C-terminal domain"/>
    <property type="match status" value="1"/>
</dbReference>
<feature type="binding site" evidence="6">
    <location>
        <position position="173"/>
    </location>
    <ligand>
        <name>ATP</name>
        <dbReference type="ChEBI" id="CHEBI:30616"/>
    </ligand>
</feature>
<name>A0A835Q4X5_VANPL</name>
<dbReference type="GO" id="GO:0016887">
    <property type="term" value="F:ATP hydrolysis activity"/>
    <property type="evidence" value="ECO:0007669"/>
    <property type="project" value="InterPro"/>
</dbReference>
<gene>
    <name evidence="9" type="ORF">HPP92_017980</name>
</gene>
<evidence type="ECO:0000259" key="8">
    <source>
        <dbReference type="SMART" id="SM00387"/>
    </source>
</evidence>
<feature type="binding site" evidence="6">
    <location>
        <position position="94"/>
    </location>
    <ligand>
        <name>ATP</name>
        <dbReference type="ChEBI" id="CHEBI:30616"/>
    </ligand>
</feature>
<keyword evidence="5" id="KW-0143">Chaperone</keyword>
<dbReference type="PROSITE" id="PS00298">
    <property type="entry name" value="HSP90"/>
    <property type="match status" value="1"/>
</dbReference>
<protein>
    <recommendedName>
        <fullName evidence="8">Histidine kinase/HSP90-like ATPase domain-containing protein</fullName>
    </recommendedName>
</protein>
<reference evidence="9 10" key="1">
    <citation type="journal article" date="2020" name="Nat. Food">
        <title>A phased Vanilla planifolia genome enables genetic improvement of flavour and production.</title>
        <authorList>
            <person name="Hasing T."/>
            <person name="Tang H."/>
            <person name="Brym M."/>
            <person name="Khazi F."/>
            <person name="Huang T."/>
            <person name="Chambers A.H."/>
        </authorList>
    </citation>
    <scope>NUCLEOTIDE SEQUENCE [LARGE SCALE GENOMIC DNA]</scope>
    <source>
        <tissue evidence="9">Leaf</tissue>
    </source>
</reference>
<evidence type="ECO:0000256" key="3">
    <source>
        <dbReference type="ARBA" id="ARBA00022840"/>
    </source>
</evidence>
<organism evidence="9 10">
    <name type="scientific">Vanilla planifolia</name>
    <name type="common">Vanilla</name>
    <dbReference type="NCBI Taxonomy" id="51239"/>
    <lineage>
        <taxon>Eukaryota</taxon>
        <taxon>Viridiplantae</taxon>
        <taxon>Streptophyta</taxon>
        <taxon>Embryophyta</taxon>
        <taxon>Tracheophyta</taxon>
        <taxon>Spermatophyta</taxon>
        <taxon>Magnoliopsida</taxon>
        <taxon>Liliopsida</taxon>
        <taxon>Asparagales</taxon>
        <taxon>Orchidaceae</taxon>
        <taxon>Vanilloideae</taxon>
        <taxon>Vanilleae</taxon>
        <taxon>Vanilla</taxon>
    </lineage>
</organism>
<keyword evidence="2 6" id="KW-0547">Nucleotide-binding</keyword>
<dbReference type="SUPFAM" id="SSF110942">
    <property type="entry name" value="HSP90 C-terminal domain"/>
    <property type="match status" value="1"/>
</dbReference>
<dbReference type="CDD" id="cd16927">
    <property type="entry name" value="HATPase_Hsp90-like"/>
    <property type="match status" value="1"/>
</dbReference>
<dbReference type="GO" id="GO:0051082">
    <property type="term" value="F:unfolded protein binding"/>
    <property type="evidence" value="ECO:0007669"/>
    <property type="project" value="InterPro"/>
</dbReference>
<dbReference type="PANTHER" id="PTHR11528">
    <property type="entry name" value="HEAT SHOCK PROTEIN 90 FAMILY MEMBER"/>
    <property type="match status" value="1"/>
</dbReference>
<evidence type="ECO:0000313" key="9">
    <source>
        <dbReference type="EMBL" id="KAG0466400.1"/>
    </source>
</evidence>
<accession>A0A835Q4X5</accession>
<comment type="caution">
    <text evidence="9">The sequence shown here is derived from an EMBL/GenBank/DDBJ whole genome shotgun (WGS) entry which is preliminary data.</text>
</comment>
<evidence type="ECO:0000256" key="4">
    <source>
        <dbReference type="ARBA" id="ARBA00023016"/>
    </source>
</evidence>
<feature type="binding site" evidence="6">
    <location>
        <position position="360"/>
    </location>
    <ligand>
        <name>ATP</name>
        <dbReference type="ChEBI" id="CHEBI:30616"/>
    </ligand>
</feature>
<evidence type="ECO:0000256" key="1">
    <source>
        <dbReference type="ARBA" id="ARBA00008239"/>
    </source>
</evidence>
<dbReference type="GO" id="GO:0005524">
    <property type="term" value="F:ATP binding"/>
    <property type="evidence" value="ECO:0007669"/>
    <property type="project" value="UniProtKB-KW"/>
</dbReference>
<feature type="binding site" evidence="6">
    <location>
        <position position="81"/>
    </location>
    <ligand>
        <name>ATP</name>
        <dbReference type="ChEBI" id="CHEBI:30616"/>
    </ligand>
</feature>
<evidence type="ECO:0000256" key="5">
    <source>
        <dbReference type="ARBA" id="ARBA00023186"/>
    </source>
</evidence>
<evidence type="ECO:0000256" key="6">
    <source>
        <dbReference type="PIRSR" id="PIRSR002583-1"/>
    </source>
</evidence>
<dbReference type="InterPro" id="IPR036890">
    <property type="entry name" value="HATPase_C_sf"/>
</dbReference>
<dbReference type="SUPFAM" id="SSF54211">
    <property type="entry name" value="Ribosomal protein S5 domain 2-like"/>
    <property type="match status" value="1"/>
</dbReference>